<evidence type="ECO:0000256" key="1">
    <source>
        <dbReference type="SAM" id="SignalP"/>
    </source>
</evidence>
<gene>
    <name evidence="3" type="ORF">GCM10007049_28610</name>
</gene>
<keyword evidence="1" id="KW-0732">Signal</keyword>
<feature type="signal peptide" evidence="1">
    <location>
        <begin position="1"/>
        <end position="19"/>
    </location>
</feature>
<protein>
    <recommendedName>
        <fullName evidence="2">Pyrrolo-quinoline quinone repeat domain-containing protein</fullName>
    </recommendedName>
</protein>
<dbReference type="Gene3D" id="2.130.10.10">
    <property type="entry name" value="YVTN repeat-like/Quinoprotein amine dehydrogenase"/>
    <property type="match status" value="1"/>
</dbReference>
<evidence type="ECO:0000313" key="3">
    <source>
        <dbReference type="EMBL" id="GGZ33239.1"/>
    </source>
</evidence>
<name>A0A918Q6B3_9BACT</name>
<reference evidence="3" key="2">
    <citation type="submission" date="2020-09" db="EMBL/GenBank/DDBJ databases">
        <authorList>
            <person name="Sun Q."/>
            <person name="Kim S."/>
        </authorList>
    </citation>
    <scope>NUCLEOTIDE SEQUENCE</scope>
    <source>
        <strain evidence="3">KCTC 12368</strain>
    </source>
</reference>
<evidence type="ECO:0000313" key="4">
    <source>
        <dbReference type="Proteomes" id="UP000619457"/>
    </source>
</evidence>
<dbReference type="AlphaFoldDB" id="A0A918Q6B3"/>
<accession>A0A918Q6B3</accession>
<dbReference type="Pfam" id="PF13360">
    <property type="entry name" value="PQQ_2"/>
    <property type="match status" value="1"/>
</dbReference>
<dbReference type="InterPro" id="IPR011047">
    <property type="entry name" value="Quinoprotein_ADH-like_sf"/>
</dbReference>
<reference evidence="3" key="1">
    <citation type="journal article" date="2014" name="Int. J. Syst. Evol. Microbiol.">
        <title>Complete genome sequence of Corynebacterium casei LMG S-19264T (=DSM 44701T), isolated from a smear-ripened cheese.</title>
        <authorList>
            <consortium name="US DOE Joint Genome Institute (JGI-PGF)"/>
            <person name="Walter F."/>
            <person name="Albersmeier A."/>
            <person name="Kalinowski J."/>
            <person name="Ruckert C."/>
        </authorList>
    </citation>
    <scope>NUCLEOTIDE SEQUENCE</scope>
    <source>
        <strain evidence="3">KCTC 12368</strain>
    </source>
</reference>
<dbReference type="RefSeq" id="WP_018475847.1">
    <property type="nucleotide sequence ID" value="NZ_BMWX01000004.1"/>
</dbReference>
<organism evidence="3 4">
    <name type="scientific">Echinicola pacifica</name>
    <dbReference type="NCBI Taxonomy" id="346377"/>
    <lineage>
        <taxon>Bacteria</taxon>
        <taxon>Pseudomonadati</taxon>
        <taxon>Bacteroidota</taxon>
        <taxon>Cytophagia</taxon>
        <taxon>Cytophagales</taxon>
        <taxon>Cyclobacteriaceae</taxon>
        <taxon>Echinicola</taxon>
    </lineage>
</organism>
<dbReference type="PANTHER" id="PTHR34512">
    <property type="entry name" value="CELL SURFACE PROTEIN"/>
    <property type="match status" value="1"/>
</dbReference>
<comment type="caution">
    <text evidence="3">The sequence shown here is derived from an EMBL/GenBank/DDBJ whole genome shotgun (WGS) entry which is preliminary data.</text>
</comment>
<dbReference type="SUPFAM" id="SSF50998">
    <property type="entry name" value="Quinoprotein alcohol dehydrogenase-like"/>
    <property type="match status" value="1"/>
</dbReference>
<feature type="domain" description="Pyrrolo-quinoline quinone repeat" evidence="2">
    <location>
        <begin position="47"/>
        <end position="225"/>
    </location>
</feature>
<dbReference type="Proteomes" id="UP000619457">
    <property type="component" value="Unassembled WGS sequence"/>
</dbReference>
<feature type="chain" id="PRO_5036978482" description="Pyrrolo-quinoline quinone repeat domain-containing protein" evidence="1">
    <location>
        <begin position="20"/>
        <end position="521"/>
    </location>
</feature>
<dbReference type="PANTHER" id="PTHR34512:SF30">
    <property type="entry name" value="OUTER MEMBRANE PROTEIN ASSEMBLY FACTOR BAMB"/>
    <property type="match status" value="1"/>
</dbReference>
<dbReference type="InterPro" id="IPR002372">
    <property type="entry name" value="PQQ_rpt_dom"/>
</dbReference>
<evidence type="ECO:0000259" key="2">
    <source>
        <dbReference type="Pfam" id="PF13360"/>
    </source>
</evidence>
<proteinExistence type="predicted"/>
<keyword evidence="4" id="KW-1185">Reference proteome</keyword>
<sequence length="521" mass="59504">MHRLLYFLLAVLFSVPSYSQSNWPQAAGPNGKWVLSSEQSAPTSFSVTTGENIEWKTPLPEGGQSGIAVWEDRIFLTVMKPIQQAPQKEDLMGTDILAICLDANSGEILWERPMAGSLPSEYMYGFSDSSTPSPLTDGQSVWFYNASGIISCFDMAGKLQWQHNWIPVSELDSIHFPFNKQFEPMIHEDIILNMEPYMKEDGIRTYGWNYLTALDKKTGKMLWVSQDALTHYNTPQFGMTNEGEAAVLIGRGGHHKVPEKPKGYSMISLKDGHRIWKYEADQGEALYHASWNDSYAVWFTEKENELHVLNPDTGKLIRKIDLRNGTVRLWDKEKSQYEAQDAKAYFDQEELNVFPAWYTNILIEDQLYFLCFKKGRYRKNIGPDYSMAKVDLETGETQFLELPVHFNLQADQKEYIWNEELVTETNNIRGLDVAHDPRSKRDGWHWNFNGNPIAINGKIYFTTMLGLVYVVDAQSPELDAKALISVNDLGPKGKTWSVNTPSFANGSLYHRTLKYLIKIGE</sequence>
<dbReference type="InterPro" id="IPR015943">
    <property type="entry name" value="WD40/YVTN_repeat-like_dom_sf"/>
</dbReference>
<dbReference type="EMBL" id="BMWX01000004">
    <property type="protein sequence ID" value="GGZ33239.1"/>
    <property type="molecule type" value="Genomic_DNA"/>
</dbReference>